<sequence>MNKYFKIIFSLSIIVTLFSCEKEDNNPVVKLRDYTEQYAADIDSIDKFIDTHSMTVDADYNVTFTEITAESPPGTLNIRDEYADELQFKTVTNETHGVDYKIYFIKLREGDGERPSAVDSIHVSYRGVETIEGEQFDFAQNPVWFNTDELVPGWSEIMPYFKTGTYDPADGPDPVTFSGYGAGVMFLPSGMGYYNISQGVISAYSNLVFSFKLYELRYRDHDRDGILSKDEIENVLNNDPRKYDSDGDDIPNYFDNDDDGDRVLTKFELKKPDGTYHTFETVPGCDGLATDPARVRRYLDPTCKPPFIN</sequence>
<evidence type="ECO:0000313" key="7">
    <source>
        <dbReference type="Proteomes" id="UP000029554"/>
    </source>
</evidence>
<dbReference type="SUPFAM" id="SSF54534">
    <property type="entry name" value="FKBP-like"/>
    <property type="match status" value="1"/>
</dbReference>
<comment type="caution">
    <text evidence="6">The sequence shown here is derived from an EMBL/GenBank/DDBJ whole genome shotgun (WGS) entry which is preliminary data.</text>
</comment>
<dbReference type="PROSITE" id="PS51257">
    <property type="entry name" value="PROKAR_LIPOPROTEIN"/>
    <property type="match status" value="1"/>
</dbReference>
<evidence type="ECO:0000256" key="4">
    <source>
        <dbReference type="PROSITE-ProRule" id="PRU00277"/>
    </source>
</evidence>
<organism evidence="6 7">
    <name type="scientific">Flavobacterium aquatile LMG 4008 = ATCC 11947</name>
    <dbReference type="NCBI Taxonomy" id="1453498"/>
    <lineage>
        <taxon>Bacteria</taxon>
        <taxon>Pseudomonadati</taxon>
        <taxon>Bacteroidota</taxon>
        <taxon>Flavobacteriia</taxon>
        <taxon>Flavobacteriales</taxon>
        <taxon>Flavobacteriaceae</taxon>
        <taxon>Flavobacterium</taxon>
    </lineage>
</organism>
<evidence type="ECO:0000256" key="2">
    <source>
        <dbReference type="ARBA" id="ARBA00013194"/>
    </source>
</evidence>
<protein>
    <recommendedName>
        <fullName evidence="2 4">peptidylprolyl isomerase</fullName>
        <ecNumber evidence="2 4">5.2.1.8</ecNumber>
    </recommendedName>
</protein>
<dbReference type="Gene3D" id="3.10.50.40">
    <property type="match status" value="1"/>
</dbReference>
<feature type="domain" description="PPIase FKBP-type" evidence="5">
    <location>
        <begin position="118"/>
        <end position="217"/>
    </location>
</feature>
<comment type="catalytic activity">
    <reaction evidence="1 4">
        <text>[protein]-peptidylproline (omega=180) = [protein]-peptidylproline (omega=0)</text>
        <dbReference type="Rhea" id="RHEA:16237"/>
        <dbReference type="Rhea" id="RHEA-COMP:10747"/>
        <dbReference type="Rhea" id="RHEA-COMP:10748"/>
        <dbReference type="ChEBI" id="CHEBI:83833"/>
        <dbReference type="ChEBI" id="CHEBI:83834"/>
        <dbReference type="EC" id="5.2.1.8"/>
    </reaction>
</comment>
<proteinExistence type="predicted"/>
<dbReference type="InterPro" id="IPR001179">
    <property type="entry name" value="PPIase_FKBP_dom"/>
</dbReference>
<dbReference type="EC" id="5.2.1.8" evidence="2 4"/>
<dbReference type="PROSITE" id="PS50059">
    <property type="entry name" value="FKBP_PPIASE"/>
    <property type="match status" value="1"/>
</dbReference>
<keyword evidence="4" id="KW-0413">Isomerase</keyword>
<evidence type="ECO:0000256" key="1">
    <source>
        <dbReference type="ARBA" id="ARBA00000971"/>
    </source>
</evidence>
<evidence type="ECO:0000259" key="5">
    <source>
        <dbReference type="PROSITE" id="PS50059"/>
    </source>
</evidence>
<dbReference type="Proteomes" id="UP000029554">
    <property type="component" value="Unassembled WGS sequence"/>
</dbReference>
<dbReference type="GO" id="GO:0003755">
    <property type="term" value="F:peptidyl-prolyl cis-trans isomerase activity"/>
    <property type="evidence" value="ECO:0007669"/>
    <property type="project" value="UniProtKB-KW"/>
</dbReference>
<dbReference type="InterPro" id="IPR018247">
    <property type="entry name" value="EF_Hand_1_Ca_BS"/>
</dbReference>
<dbReference type="STRING" id="1453498.LG45_02890"/>
<dbReference type="OrthoDB" id="1424215at2"/>
<evidence type="ECO:0000256" key="3">
    <source>
        <dbReference type="ARBA" id="ARBA00023110"/>
    </source>
</evidence>
<gene>
    <name evidence="6" type="ORF">LG45_02890</name>
</gene>
<name>A0A095U501_9FLAO</name>
<dbReference type="EMBL" id="JRHH01000001">
    <property type="protein sequence ID" value="KGD69718.1"/>
    <property type="molecule type" value="Genomic_DNA"/>
</dbReference>
<dbReference type="RefSeq" id="WP_035124170.1">
    <property type="nucleotide sequence ID" value="NZ_JRHH01000001.1"/>
</dbReference>
<accession>A0A095U501</accession>
<dbReference type="eggNOG" id="COG0545">
    <property type="taxonomic scope" value="Bacteria"/>
</dbReference>
<keyword evidence="3 4" id="KW-0697">Rotamase</keyword>
<keyword evidence="7" id="KW-1185">Reference proteome</keyword>
<dbReference type="InterPro" id="IPR046357">
    <property type="entry name" value="PPIase_dom_sf"/>
</dbReference>
<reference evidence="6 7" key="1">
    <citation type="submission" date="2014-09" db="EMBL/GenBank/DDBJ databases">
        <title>Whole Genome Shotgun of Flavobacterium aquatile LMG 4008.</title>
        <authorList>
            <person name="Gale A.N."/>
            <person name="Pipes S.E."/>
            <person name="Newman J.D."/>
        </authorList>
    </citation>
    <scope>NUCLEOTIDE SEQUENCE [LARGE SCALE GENOMIC DNA]</scope>
    <source>
        <strain evidence="6 7">LMG 4008</strain>
    </source>
</reference>
<evidence type="ECO:0000313" key="6">
    <source>
        <dbReference type="EMBL" id="KGD69718.1"/>
    </source>
</evidence>
<dbReference type="AlphaFoldDB" id="A0A095U501"/>
<dbReference type="PROSITE" id="PS00018">
    <property type="entry name" value="EF_HAND_1"/>
    <property type="match status" value="1"/>
</dbReference>